<sequence length="370" mass="42428">MATATNPHLAPPPPDLAIVQVIKDFYRNSRTIKENIILVGYDEKPMDFDNSEMKFLKCSYKVGPNQFNRFIKRGAASSKDWASDYHFVRALAHPAAIQVENYVKSECVIISEVDGSFSKWLNKREPIELFADGTMLPILRNMIIQLASLVESILAKRKYPRGTVAKEEFSMKELYIKLLPDKTPKLQVLILKVENRIPAQVVKTWTTVREIATECFERHNVNPNQGSRDFISCIGILTKNVQALLEGHPDQWDNTKKGGFLMESYAYSQQVSGRINKSELRWPVEDDGRTPWLLSQLILRGREKKVMYDKDFPNDYVKLCRHSYKHFKKLPNNIKASLGGSTDGLIHQIEVWSPRIWHILYVALHKPGSG</sequence>
<keyword evidence="2" id="KW-1185">Reference proteome</keyword>
<evidence type="ECO:0000313" key="2">
    <source>
        <dbReference type="Proteomes" id="UP000019116"/>
    </source>
</evidence>
<dbReference type="Gramene" id="TraesARI3B03G01809160.1">
    <property type="protein sequence ID" value="TraesARI3B03G01809160.1"/>
    <property type="gene ID" value="TraesARI3B03G01809160"/>
</dbReference>
<dbReference type="Gramene" id="TraesCAD_scaffold_068337_01G000100.1">
    <property type="protein sequence ID" value="TraesCAD_scaffold_068337_01G000100.1"/>
    <property type="gene ID" value="TraesCAD_scaffold_068337_01G000100"/>
</dbReference>
<dbReference type="Gramene" id="TraesPARA_EIv1.0_0909150.1">
    <property type="protein sequence ID" value="TraesPARA_EIv1.0_0909150.1.CDS"/>
    <property type="gene ID" value="TraesPARA_EIv1.0_0909150"/>
</dbReference>
<dbReference type="Gramene" id="TraesCLE_scaffold_065278_01G000100.1">
    <property type="protein sequence ID" value="TraesCLE_scaffold_065278_01G000100.1"/>
    <property type="gene ID" value="TraesCLE_scaffold_065278_01G000100"/>
</dbReference>
<reference evidence="1" key="2">
    <citation type="submission" date="2018-10" db="UniProtKB">
        <authorList>
            <consortium name="EnsemblPlants"/>
        </authorList>
    </citation>
    <scope>IDENTIFICATION</scope>
</reference>
<dbReference type="Gramene" id="TraesRN3B0101418500.1">
    <property type="protein sequence ID" value="TraesRN3B0101418500.1"/>
    <property type="gene ID" value="TraesRN3B0101418500"/>
</dbReference>
<dbReference type="Gramene" id="TraesROB_scaffold_019112_01G000100.1">
    <property type="protein sequence ID" value="TraesROB_scaffold_019112_01G000100.1"/>
    <property type="gene ID" value="TraesROB_scaffold_019112_01G000100"/>
</dbReference>
<name>A0A3B6FXV0_WHEAT</name>
<organism evidence="1">
    <name type="scientific">Triticum aestivum</name>
    <name type="common">Wheat</name>
    <dbReference type="NCBI Taxonomy" id="4565"/>
    <lineage>
        <taxon>Eukaryota</taxon>
        <taxon>Viridiplantae</taxon>
        <taxon>Streptophyta</taxon>
        <taxon>Embryophyta</taxon>
        <taxon>Tracheophyta</taxon>
        <taxon>Spermatophyta</taxon>
        <taxon>Magnoliopsida</taxon>
        <taxon>Liliopsida</taxon>
        <taxon>Poales</taxon>
        <taxon>Poaceae</taxon>
        <taxon>BOP clade</taxon>
        <taxon>Pooideae</taxon>
        <taxon>Triticodae</taxon>
        <taxon>Triticeae</taxon>
        <taxon>Triticinae</taxon>
        <taxon>Triticum</taxon>
    </lineage>
</organism>
<dbReference type="Gramene" id="TraesCS3B03G1411800.1">
    <property type="protein sequence ID" value="TraesCS3B03G1411800.1.CDS"/>
    <property type="gene ID" value="TraesCS3B03G1411800"/>
</dbReference>
<dbReference type="EnsemblPlants" id="TraesCS3B02G564900.1">
    <property type="protein sequence ID" value="TraesCS3B02G564900.1"/>
    <property type="gene ID" value="TraesCS3B02G564900"/>
</dbReference>
<reference evidence="1" key="1">
    <citation type="submission" date="2018-08" db="EMBL/GenBank/DDBJ databases">
        <authorList>
            <person name="Rossello M."/>
        </authorList>
    </citation>
    <scope>NUCLEOTIDE SEQUENCE [LARGE SCALE GENOMIC DNA]</scope>
    <source>
        <strain evidence="1">cv. Chinese Spring</strain>
    </source>
</reference>
<dbReference type="OMA" id="ASELKWP"/>
<proteinExistence type="predicted"/>
<dbReference type="OrthoDB" id="580716at2759"/>
<dbReference type="Gramene" id="TraesCS3B02G564900.1">
    <property type="protein sequence ID" value="TraesCS3B02G564900.1"/>
    <property type="gene ID" value="TraesCS3B02G564900"/>
</dbReference>
<dbReference type="AlphaFoldDB" id="A0A3B6FXV0"/>
<protein>
    <submittedName>
        <fullName evidence="1">Uncharacterized protein</fullName>
    </submittedName>
</protein>
<evidence type="ECO:0000313" key="1">
    <source>
        <dbReference type="EnsemblPlants" id="TraesCS3B02G564900.1"/>
    </source>
</evidence>
<dbReference type="Proteomes" id="UP000019116">
    <property type="component" value="Chromosome 3B"/>
</dbReference>
<dbReference type="Gramene" id="TraesWEE_scaffold_093245_01G000100.1">
    <property type="protein sequence ID" value="TraesWEE_scaffold_093245_01G000100.1"/>
    <property type="gene ID" value="TraesWEE_scaffold_093245_01G000100"/>
</dbReference>
<accession>A0A3B6FXV0</accession>